<gene>
    <name evidence="4" type="ORF">BU16DRAFT_536094</name>
</gene>
<keyword evidence="2" id="KW-0472">Membrane</keyword>
<organism evidence="4 5">
    <name type="scientific">Lophium mytilinum</name>
    <dbReference type="NCBI Taxonomy" id="390894"/>
    <lineage>
        <taxon>Eukaryota</taxon>
        <taxon>Fungi</taxon>
        <taxon>Dikarya</taxon>
        <taxon>Ascomycota</taxon>
        <taxon>Pezizomycotina</taxon>
        <taxon>Dothideomycetes</taxon>
        <taxon>Pleosporomycetidae</taxon>
        <taxon>Mytilinidiales</taxon>
        <taxon>Mytilinidiaceae</taxon>
        <taxon>Lophium</taxon>
    </lineage>
</organism>
<keyword evidence="2" id="KW-1133">Transmembrane helix</keyword>
<evidence type="ECO:0000313" key="4">
    <source>
        <dbReference type="EMBL" id="KAF2499793.1"/>
    </source>
</evidence>
<feature type="region of interest" description="Disordered" evidence="1">
    <location>
        <begin position="144"/>
        <end position="208"/>
    </location>
</feature>
<keyword evidence="3" id="KW-0732">Signal</keyword>
<feature type="transmembrane region" description="Helical" evidence="2">
    <location>
        <begin position="221"/>
        <end position="245"/>
    </location>
</feature>
<evidence type="ECO:0000256" key="1">
    <source>
        <dbReference type="SAM" id="MobiDB-lite"/>
    </source>
</evidence>
<protein>
    <recommendedName>
        <fullName evidence="6">Mid2 domain-containing protein</fullName>
    </recommendedName>
</protein>
<keyword evidence="5" id="KW-1185">Reference proteome</keyword>
<dbReference type="Proteomes" id="UP000799750">
    <property type="component" value="Unassembled WGS sequence"/>
</dbReference>
<evidence type="ECO:0000313" key="5">
    <source>
        <dbReference type="Proteomes" id="UP000799750"/>
    </source>
</evidence>
<evidence type="ECO:0000256" key="2">
    <source>
        <dbReference type="SAM" id="Phobius"/>
    </source>
</evidence>
<name>A0A6A6R7T1_9PEZI</name>
<dbReference type="AlphaFoldDB" id="A0A6A6R7T1"/>
<dbReference type="OrthoDB" id="3944719at2759"/>
<keyword evidence="2" id="KW-0812">Transmembrane</keyword>
<accession>A0A6A6R7T1</accession>
<reference evidence="4" key="1">
    <citation type="journal article" date="2020" name="Stud. Mycol.">
        <title>101 Dothideomycetes genomes: a test case for predicting lifestyles and emergence of pathogens.</title>
        <authorList>
            <person name="Haridas S."/>
            <person name="Albert R."/>
            <person name="Binder M."/>
            <person name="Bloem J."/>
            <person name="Labutti K."/>
            <person name="Salamov A."/>
            <person name="Andreopoulos B."/>
            <person name="Baker S."/>
            <person name="Barry K."/>
            <person name="Bills G."/>
            <person name="Bluhm B."/>
            <person name="Cannon C."/>
            <person name="Castanera R."/>
            <person name="Culley D."/>
            <person name="Daum C."/>
            <person name="Ezra D."/>
            <person name="Gonzalez J."/>
            <person name="Henrissat B."/>
            <person name="Kuo A."/>
            <person name="Liang C."/>
            <person name="Lipzen A."/>
            <person name="Lutzoni F."/>
            <person name="Magnuson J."/>
            <person name="Mondo S."/>
            <person name="Nolan M."/>
            <person name="Ohm R."/>
            <person name="Pangilinan J."/>
            <person name="Park H.-J."/>
            <person name="Ramirez L."/>
            <person name="Alfaro M."/>
            <person name="Sun H."/>
            <person name="Tritt A."/>
            <person name="Yoshinaga Y."/>
            <person name="Zwiers L.-H."/>
            <person name="Turgeon B."/>
            <person name="Goodwin S."/>
            <person name="Spatafora J."/>
            <person name="Crous P."/>
            <person name="Grigoriev I."/>
        </authorList>
    </citation>
    <scope>NUCLEOTIDE SEQUENCE</scope>
    <source>
        <strain evidence="4">CBS 269.34</strain>
    </source>
</reference>
<dbReference type="EMBL" id="MU004184">
    <property type="protein sequence ID" value="KAF2499793.1"/>
    <property type="molecule type" value="Genomic_DNA"/>
</dbReference>
<feature type="signal peptide" evidence="3">
    <location>
        <begin position="1"/>
        <end position="19"/>
    </location>
</feature>
<evidence type="ECO:0008006" key="6">
    <source>
        <dbReference type="Google" id="ProtNLM"/>
    </source>
</evidence>
<proteinExistence type="predicted"/>
<evidence type="ECO:0000256" key="3">
    <source>
        <dbReference type="SAM" id="SignalP"/>
    </source>
</evidence>
<sequence length="275" mass="28937">MYAFLAVAFLSFLTLLVRADNNFTSPPLEGFNVAPNSHVEISWTTDWGSVPIGLAARQAVGSDEWEGQVLFAKWAENQVDPGSYVWTAQTIGGLPITNGFHFTLWLGGGSGPSDGNTFESGAVFIVVDAATPSIAAQSSSSIASTSSTFPLSTSSTTSPSTSETTVSAFKPTTSTFEPSTSSSEPSKSTVQQQPNPTRSSSPSSTSAAAINSNSLGNAANIATIVGTVLGVVFGLLTLLVAWLGFRKDRNGNRVVLSTMRSLRRSRPRRRAVHIV</sequence>
<feature type="chain" id="PRO_5025669121" description="Mid2 domain-containing protein" evidence="3">
    <location>
        <begin position="20"/>
        <end position="275"/>
    </location>
</feature>